<evidence type="ECO:0000259" key="3">
    <source>
        <dbReference type="PROSITE" id="PS50110"/>
    </source>
</evidence>
<evidence type="ECO:0000256" key="2">
    <source>
        <dbReference type="PROSITE-ProRule" id="PRU00169"/>
    </source>
</evidence>
<evidence type="ECO:0000313" key="5">
    <source>
        <dbReference type="Proteomes" id="UP001143545"/>
    </source>
</evidence>
<feature type="modified residue" description="4-aspartylphosphate" evidence="2">
    <location>
        <position position="63"/>
    </location>
</feature>
<evidence type="ECO:0000313" key="4">
    <source>
        <dbReference type="EMBL" id="GLB53606.1"/>
    </source>
</evidence>
<dbReference type="InterPro" id="IPR050595">
    <property type="entry name" value="Bact_response_regulator"/>
</dbReference>
<feature type="domain" description="Response regulatory" evidence="3">
    <location>
        <begin position="6"/>
        <end position="128"/>
    </location>
</feature>
<dbReference type="PROSITE" id="PS50110">
    <property type="entry name" value="RESPONSE_REGULATORY"/>
    <property type="match status" value="1"/>
</dbReference>
<dbReference type="GO" id="GO:0000160">
    <property type="term" value="P:phosphorelay signal transduction system"/>
    <property type="evidence" value="ECO:0007669"/>
    <property type="project" value="InterPro"/>
</dbReference>
<proteinExistence type="predicted"/>
<keyword evidence="5" id="KW-1185">Reference proteome</keyword>
<name>A0A9W6B6U4_9FLAO</name>
<dbReference type="InterPro" id="IPR001789">
    <property type="entry name" value="Sig_transdc_resp-reg_receiver"/>
</dbReference>
<accession>A0A9W6B6U4</accession>
<dbReference type="InterPro" id="IPR011006">
    <property type="entry name" value="CheY-like_superfamily"/>
</dbReference>
<reference evidence="4" key="1">
    <citation type="submission" date="2022-07" db="EMBL/GenBank/DDBJ databases">
        <title>Taxonomy of Novel Oxalotrophic and Methylotrophic Bacteria.</title>
        <authorList>
            <person name="Sahin N."/>
            <person name="Tani A."/>
        </authorList>
    </citation>
    <scope>NUCLEOTIDE SEQUENCE</scope>
    <source>
        <strain evidence="4">AM327</strain>
    </source>
</reference>
<dbReference type="SUPFAM" id="SSF52172">
    <property type="entry name" value="CheY-like"/>
    <property type="match status" value="1"/>
</dbReference>
<dbReference type="PANTHER" id="PTHR44591">
    <property type="entry name" value="STRESS RESPONSE REGULATOR PROTEIN 1"/>
    <property type="match status" value="1"/>
</dbReference>
<sequence>MSQNSTICIIDDDKIYQSLTKRMLLKLVDEIDIEQFLDGSDAFESFREKIASGEQLPKVVLLDINMPTMDGWEFLSKLEKLKIDFSEVDIHIVSSSIAIQDMEKAKANVNILGYITKPIKPEILKNIL</sequence>
<protein>
    <submittedName>
        <fullName evidence="4">Response regulator</fullName>
    </submittedName>
</protein>
<dbReference type="RefSeq" id="WP_281755692.1">
    <property type="nucleotide sequence ID" value="NZ_BRVP01000020.1"/>
</dbReference>
<comment type="caution">
    <text evidence="4">The sequence shown here is derived from an EMBL/GenBank/DDBJ whole genome shotgun (WGS) entry which is preliminary data.</text>
</comment>
<dbReference type="EMBL" id="BRVP01000020">
    <property type="protein sequence ID" value="GLB53606.1"/>
    <property type="molecule type" value="Genomic_DNA"/>
</dbReference>
<dbReference type="PANTHER" id="PTHR44591:SF3">
    <property type="entry name" value="RESPONSE REGULATORY DOMAIN-CONTAINING PROTEIN"/>
    <property type="match status" value="1"/>
</dbReference>
<dbReference type="Proteomes" id="UP001143545">
    <property type="component" value="Unassembled WGS sequence"/>
</dbReference>
<organism evidence="4 5">
    <name type="scientific">Neptunitalea chrysea</name>
    <dbReference type="NCBI Taxonomy" id="1647581"/>
    <lineage>
        <taxon>Bacteria</taxon>
        <taxon>Pseudomonadati</taxon>
        <taxon>Bacteroidota</taxon>
        <taxon>Flavobacteriia</taxon>
        <taxon>Flavobacteriales</taxon>
        <taxon>Flavobacteriaceae</taxon>
        <taxon>Neptunitalea</taxon>
    </lineage>
</organism>
<keyword evidence="1 2" id="KW-0597">Phosphoprotein</keyword>
<evidence type="ECO:0000256" key="1">
    <source>
        <dbReference type="ARBA" id="ARBA00022553"/>
    </source>
</evidence>
<dbReference type="AlphaFoldDB" id="A0A9W6B6U4"/>
<gene>
    <name evidence="4" type="ORF">NBRC110019_26470</name>
</gene>
<dbReference type="Gene3D" id="3.40.50.2300">
    <property type="match status" value="1"/>
</dbReference>
<dbReference type="SMART" id="SM00448">
    <property type="entry name" value="REC"/>
    <property type="match status" value="1"/>
</dbReference>
<dbReference type="Pfam" id="PF00072">
    <property type="entry name" value="Response_reg"/>
    <property type="match status" value="1"/>
</dbReference>